<keyword evidence="2" id="KW-1185">Reference proteome</keyword>
<dbReference type="AlphaFoldDB" id="A0A9P6K9B0"/>
<dbReference type="Proteomes" id="UP000780801">
    <property type="component" value="Unassembled WGS sequence"/>
</dbReference>
<proteinExistence type="predicted"/>
<evidence type="ECO:0000313" key="1">
    <source>
        <dbReference type="EMBL" id="KAF9563903.1"/>
    </source>
</evidence>
<organism evidence="1 2">
    <name type="scientific">Lunasporangiospora selenospora</name>
    <dbReference type="NCBI Taxonomy" id="979761"/>
    <lineage>
        <taxon>Eukaryota</taxon>
        <taxon>Fungi</taxon>
        <taxon>Fungi incertae sedis</taxon>
        <taxon>Mucoromycota</taxon>
        <taxon>Mortierellomycotina</taxon>
        <taxon>Mortierellomycetes</taxon>
        <taxon>Mortierellales</taxon>
        <taxon>Mortierellaceae</taxon>
        <taxon>Lunasporangiospora</taxon>
    </lineage>
</organism>
<feature type="non-terminal residue" evidence="1">
    <location>
        <position position="235"/>
    </location>
</feature>
<comment type="caution">
    <text evidence="1">The sequence shown here is derived from an EMBL/GenBank/DDBJ whole genome shotgun (WGS) entry which is preliminary data.</text>
</comment>
<sequence length="235" mass="25087">MIRIASHKPSGCSSRLYLDTSQRLLQRNYASISPSTAEHSAASTSSSTLYSAASPSPMFNAQRRASAPAITVTRAALGRSTIRATRSAVAAPLRQQQPHIPSLCSRHPLTPTSPHARLLFSSRASTEHYVTQSRGFRTLGVQRQSRPLDEFGGILGREGTKGGSVSSATRATAEEGGLLSDQILRPHGLPSTHKKSLTLGEAMGNIKPLELSPEQMLLKDQQLGNAKIIDGKAIA</sequence>
<gene>
    <name evidence="1" type="ORF">BGW38_008934</name>
</gene>
<evidence type="ECO:0000313" key="2">
    <source>
        <dbReference type="Proteomes" id="UP000780801"/>
    </source>
</evidence>
<dbReference type="OrthoDB" id="10597112at2759"/>
<dbReference type="EMBL" id="JAABOA010006345">
    <property type="protein sequence ID" value="KAF9563903.1"/>
    <property type="molecule type" value="Genomic_DNA"/>
</dbReference>
<accession>A0A9P6K9B0</accession>
<name>A0A9P6K9B0_9FUNG</name>
<protein>
    <submittedName>
        <fullName evidence="1">Uncharacterized protein</fullName>
    </submittedName>
</protein>
<reference evidence="1" key="1">
    <citation type="journal article" date="2020" name="Fungal Divers.">
        <title>Resolving the Mortierellaceae phylogeny through synthesis of multi-gene phylogenetics and phylogenomics.</title>
        <authorList>
            <person name="Vandepol N."/>
            <person name="Liber J."/>
            <person name="Desiro A."/>
            <person name="Na H."/>
            <person name="Kennedy M."/>
            <person name="Barry K."/>
            <person name="Grigoriev I.V."/>
            <person name="Miller A.N."/>
            <person name="O'Donnell K."/>
            <person name="Stajich J.E."/>
            <person name="Bonito G."/>
        </authorList>
    </citation>
    <scope>NUCLEOTIDE SEQUENCE</scope>
    <source>
        <strain evidence="1">KOD1015</strain>
    </source>
</reference>